<evidence type="ECO:0000256" key="1">
    <source>
        <dbReference type="SAM" id="MobiDB-lite"/>
    </source>
</evidence>
<dbReference type="Pfam" id="PF04827">
    <property type="entry name" value="Plant_tran"/>
    <property type="match status" value="2"/>
</dbReference>
<dbReference type="PANTHER" id="PTHR47150:SF4">
    <property type="entry name" value="HARBINGER TRANSPOSASE-DERIVED PROTEIN-RELATED"/>
    <property type="match status" value="1"/>
</dbReference>
<sequence length="425" mass="48178">MELYGEELLRRPTQTDVEKLYAFHEEKHGFPVMIDNIDRTKWPWTQCPTAYRAQFSRVIPVKVNDVKRIRYKQAHEAARKDVKRAFDVLMKKWAIVRTPARSRSLKKITHLMHTCIMLHNMIYKEKGKAISPDFYPEEQHREDDPVKSAQDRLQGSSRVATGFFNLFFNPEMAFDENLLQEDVSIVPVWVKLHGVPVTAFSEDGLSAIATKLGTSLILDSYTFNMCMQSWGRSSYARAMIKLRADVELKDNIVVAMLKIKGEGHYICKVRVEYEWKPPRYSGGSENGFKPQNEYRHVLKKPNASSNGNKKKVVKPTIEVSNANPIEVLNSIGNDVELRTNVGSTNLVNNEATSSGSSFMNVDNSSTCTTPIIDKIEKFEEILTIGQAILVDEAGNPLKKVDYPGDYDSEDAVASVDKDMDRSMAS</sequence>
<dbReference type="AlphaFoldDB" id="A0A699HB52"/>
<gene>
    <name evidence="2" type="ORF">Tci_351262</name>
</gene>
<dbReference type="EMBL" id="BKCJ010130423">
    <property type="protein sequence ID" value="GEX79287.1"/>
    <property type="molecule type" value="Genomic_DNA"/>
</dbReference>
<proteinExistence type="predicted"/>
<feature type="region of interest" description="Disordered" evidence="1">
    <location>
        <begin position="401"/>
        <end position="425"/>
    </location>
</feature>
<evidence type="ECO:0000313" key="2">
    <source>
        <dbReference type="EMBL" id="GEX79287.1"/>
    </source>
</evidence>
<dbReference type="PANTHER" id="PTHR47150">
    <property type="entry name" value="OS12G0169200 PROTEIN"/>
    <property type="match status" value="1"/>
</dbReference>
<feature type="compositionally biased region" description="Basic and acidic residues" evidence="1">
    <location>
        <begin position="415"/>
        <end position="425"/>
    </location>
</feature>
<name>A0A699HB52_TANCI</name>
<comment type="caution">
    <text evidence="2">The sequence shown here is derived from an EMBL/GenBank/DDBJ whole genome shotgun (WGS) entry which is preliminary data.</text>
</comment>
<dbReference type="InterPro" id="IPR006912">
    <property type="entry name" value="Harbinger_derived_prot"/>
</dbReference>
<reference evidence="2" key="1">
    <citation type="journal article" date="2019" name="Sci. Rep.">
        <title>Draft genome of Tanacetum cinerariifolium, the natural source of mosquito coil.</title>
        <authorList>
            <person name="Yamashiro T."/>
            <person name="Shiraishi A."/>
            <person name="Satake H."/>
            <person name="Nakayama K."/>
        </authorList>
    </citation>
    <scope>NUCLEOTIDE SEQUENCE</scope>
</reference>
<accession>A0A699HB52</accession>
<organism evidence="2">
    <name type="scientific">Tanacetum cinerariifolium</name>
    <name type="common">Dalmatian daisy</name>
    <name type="synonym">Chrysanthemum cinerariifolium</name>
    <dbReference type="NCBI Taxonomy" id="118510"/>
    <lineage>
        <taxon>Eukaryota</taxon>
        <taxon>Viridiplantae</taxon>
        <taxon>Streptophyta</taxon>
        <taxon>Embryophyta</taxon>
        <taxon>Tracheophyta</taxon>
        <taxon>Spermatophyta</taxon>
        <taxon>Magnoliopsida</taxon>
        <taxon>eudicotyledons</taxon>
        <taxon>Gunneridae</taxon>
        <taxon>Pentapetalae</taxon>
        <taxon>asterids</taxon>
        <taxon>campanulids</taxon>
        <taxon>Asterales</taxon>
        <taxon>Asteraceae</taxon>
        <taxon>Asteroideae</taxon>
        <taxon>Anthemideae</taxon>
        <taxon>Anthemidinae</taxon>
        <taxon>Tanacetum</taxon>
    </lineage>
</organism>
<protein>
    <submittedName>
        <fullName evidence="2">Uncharacterized protein</fullName>
    </submittedName>
</protein>